<evidence type="ECO:0000313" key="1">
    <source>
        <dbReference type="EMBL" id="MBA0792397.1"/>
    </source>
</evidence>
<gene>
    <name evidence="1" type="ORF">Gohar_016897</name>
</gene>
<accession>A0A7J9G459</accession>
<dbReference type="AlphaFoldDB" id="A0A7J9G459"/>
<proteinExistence type="predicted"/>
<name>A0A7J9G459_9ROSI</name>
<dbReference type="Proteomes" id="UP000593560">
    <property type="component" value="Unassembled WGS sequence"/>
</dbReference>
<dbReference type="OrthoDB" id="958530at2759"/>
<sequence>MAPQDLDDLHHIDLRERTDENWSMFHAQYINIWNNRYDFLPTREAIVVPELTCILQYISWFRIHGKPYLYGKRRQIAPMQELAPTTAPSMVAPPTGQYVPSYSSVYTNSIFFTQAPYIPPHFSTSTSMLGFVFGALSLMYYMPMPSTFSTTTYRPSMFQAPIESPLIMSSVYKTQYSYTLSLLVIQTPPRSLF</sequence>
<reference evidence="1 2" key="1">
    <citation type="journal article" date="2019" name="Genome Biol. Evol.">
        <title>Insights into the evolution of the New World diploid cottons (Gossypium, subgenus Houzingenia) based on genome sequencing.</title>
        <authorList>
            <person name="Grover C.E."/>
            <person name="Arick M.A. 2nd"/>
            <person name="Thrash A."/>
            <person name="Conover J.L."/>
            <person name="Sanders W.S."/>
            <person name="Peterson D.G."/>
            <person name="Frelichowski J.E."/>
            <person name="Scheffler J.A."/>
            <person name="Scheffler B.E."/>
            <person name="Wendel J.F."/>
        </authorList>
    </citation>
    <scope>NUCLEOTIDE SEQUENCE [LARGE SCALE GENOMIC DNA]</scope>
    <source>
        <strain evidence="1">0</strain>
        <tissue evidence="1">Leaf</tissue>
    </source>
</reference>
<dbReference type="EMBL" id="JABFAD010000002">
    <property type="protein sequence ID" value="MBA0792397.1"/>
    <property type="molecule type" value="Genomic_DNA"/>
</dbReference>
<evidence type="ECO:0008006" key="3">
    <source>
        <dbReference type="Google" id="ProtNLM"/>
    </source>
</evidence>
<organism evidence="1 2">
    <name type="scientific">Gossypium harknessii</name>
    <dbReference type="NCBI Taxonomy" id="34285"/>
    <lineage>
        <taxon>Eukaryota</taxon>
        <taxon>Viridiplantae</taxon>
        <taxon>Streptophyta</taxon>
        <taxon>Embryophyta</taxon>
        <taxon>Tracheophyta</taxon>
        <taxon>Spermatophyta</taxon>
        <taxon>Magnoliopsida</taxon>
        <taxon>eudicotyledons</taxon>
        <taxon>Gunneridae</taxon>
        <taxon>Pentapetalae</taxon>
        <taxon>rosids</taxon>
        <taxon>malvids</taxon>
        <taxon>Malvales</taxon>
        <taxon>Malvaceae</taxon>
        <taxon>Malvoideae</taxon>
        <taxon>Gossypium</taxon>
    </lineage>
</organism>
<comment type="caution">
    <text evidence="1">The sequence shown here is derived from an EMBL/GenBank/DDBJ whole genome shotgun (WGS) entry which is preliminary data.</text>
</comment>
<keyword evidence="2" id="KW-1185">Reference proteome</keyword>
<protein>
    <recommendedName>
        <fullName evidence="3">Aminotransferase-like plant mobile domain-containing protein</fullName>
    </recommendedName>
</protein>
<evidence type="ECO:0000313" key="2">
    <source>
        <dbReference type="Proteomes" id="UP000593560"/>
    </source>
</evidence>